<accession>E2A8J4</accession>
<dbReference type="EMBL" id="GL437616">
    <property type="protein sequence ID" value="EFN70264.1"/>
    <property type="molecule type" value="Genomic_DNA"/>
</dbReference>
<keyword evidence="2" id="KW-1185">Reference proteome</keyword>
<dbReference type="Gene3D" id="1.20.58.390">
    <property type="entry name" value="Neurotransmitter-gated ion-channel transmembrane domain"/>
    <property type="match status" value="1"/>
</dbReference>
<name>E2A8J4_CAMFO</name>
<dbReference type="InParanoid" id="E2A8J4"/>
<dbReference type="AlphaFoldDB" id="E2A8J4"/>
<evidence type="ECO:0000313" key="1">
    <source>
        <dbReference type="EMBL" id="EFN70264.1"/>
    </source>
</evidence>
<dbReference type="InterPro" id="IPR038050">
    <property type="entry name" value="Neuro_actylchol_rec"/>
</dbReference>
<sequence length="374" mass="42691">MQSCEPELLRSNLILLAFDDENRIFMLYYFEQKLFRKSRIFQQFIPAPASGSLEEQQHQFAENCRIFHGNHQGCSSSLTTILIPSTIQRKPPTYPAGFLVKRQFDGAEEIRATSPKFVHKTGRDEKREREGKKLKLRRKACIAADGVTILLSQTVFSLLVAHVLTRTSEAVPLIGTDPPTYPDEAKLDAVGSQPTTNVKNNLQQEIKKSRILLRFHILVNLTLKSLRKRLFTVECIFNNDKLSSNSIVCYYVMNLNESKNQIFSIRSWVIGIIGSRDAQKTNRASATYASDAEYIFPSVKTLPGHNPADCSEGWGMKFKSEYFSIILLSPTDNFDYRCPVLAIYSFATSFSRFYPPKCNTEMRKTHKKYLENAL</sequence>
<reference evidence="1 2" key="1">
    <citation type="journal article" date="2010" name="Science">
        <title>Genomic comparison of the ants Camponotus floridanus and Harpegnathos saltator.</title>
        <authorList>
            <person name="Bonasio R."/>
            <person name="Zhang G."/>
            <person name="Ye C."/>
            <person name="Mutti N.S."/>
            <person name="Fang X."/>
            <person name="Qin N."/>
            <person name="Donahue G."/>
            <person name="Yang P."/>
            <person name="Li Q."/>
            <person name="Li C."/>
            <person name="Zhang P."/>
            <person name="Huang Z."/>
            <person name="Berger S.L."/>
            <person name="Reinberg D."/>
            <person name="Wang J."/>
            <person name="Liebig J."/>
        </authorList>
    </citation>
    <scope>NUCLEOTIDE SEQUENCE [LARGE SCALE GENOMIC DNA]</scope>
    <source>
        <strain evidence="2">C129</strain>
    </source>
</reference>
<evidence type="ECO:0000313" key="2">
    <source>
        <dbReference type="Proteomes" id="UP000000311"/>
    </source>
</evidence>
<protein>
    <submittedName>
        <fullName evidence="1">Uncharacterized protein</fullName>
    </submittedName>
</protein>
<dbReference type="SUPFAM" id="SSF90112">
    <property type="entry name" value="Neurotransmitter-gated ion-channel transmembrane pore"/>
    <property type="match status" value="1"/>
</dbReference>
<dbReference type="Proteomes" id="UP000000311">
    <property type="component" value="Unassembled WGS sequence"/>
</dbReference>
<organism evidence="2">
    <name type="scientific">Camponotus floridanus</name>
    <name type="common">Florida carpenter ant</name>
    <dbReference type="NCBI Taxonomy" id="104421"/>
    <lineage>
        <taxon>Eukaryota</taxon>
        <taxon>Metazoa</taxon>
        <taxon>Ecdysozoa</taxon>
        <taxon>Arthropoda</taxon>
        <taxon>Hexapoda</taxon>
        <taxon>Insecta</taxon>
        <taxon>Pterygota</taxon>
        <taxon>Neoptera</taxon>
        <taxon>Endopterygota</taxon>
        <taxon>Hymenoptera</taxon>
        <taxon>Apocrita</taxon>
        <taxon>Aculeata</taxon>
        <taxon>Formicoidea</taxon>
        <taxon>Formicidae</taxon>
        <taxon>Formicinae</taxon>
        <taxon>Camponotus</taxon>
    </lineage>
</organism>
<dbReference type="InterPro" id="IPR036719">
    <property type="entry name" value="Neuro-gated_channel_TM_sf"/>
</dbReference>
<proteinExistence type="predicted"/>
<dbReference type="GO" id="GO:0016020">
    <property type="term" value="C:membrane"/>
    <property type="evidence" value="ECO:0007669"/>
    <property type="project" value="InterPro"/>
</dbReference>
<dbReference type="GO" id="GO:0006811">
    <property type="term" value="P:monoatomic ion transport"/>
    <property type="evidence" value="ECO:0007669"/>
    <property type="project" value="InterPro"/>
</dbReference>
<gene>
    <name evidence="1" type="ORF">EAG_11933</name>
</gene>